<evidence type="ECO:0000256" key="5">
    <source>
        <dbReference type="SAM" id="SignalP"/>
    </source>
</evidence>
<dbReference type="EMBL" id="AUBJ02000001">
    <property type="protein sequence ID" value="MCP2333039.1"/>
    <property type="molecule type" value="Genomic_DNA"/>
</dbReference>
<protein>
    <submittedName>
        <fullName evidence="8">Polar amino acid transport system substrate-binding protein</fullName>
    </submittedName>
</protein>
<keyword evidence="9" id="KW-1185">Reference proteome</keyword>
<keyword evidence="3 5" id="KW-0732">Signal</keyword>
<dbReference type="InterPro" id="IPR001320">
    <property type="entry name" value="Iontro_rcpt_C"/>
</dbReference>
<feature type="chain" id="PRO_5046781041" evidence="5">
    <location>
        <begin position="23"/>
        <end position="278"/>
    </location>
</feature>
<dbReference type="InterPro" id="IPR018313">
    <property type="entry name" value="SBP_3_CS"/>
</dbReference>
<dbReference type="Gene3D" id="3.40.190.10">
    <property type="entry name" value="Periplasmic binding protein-like II"/>
    <property type="match status" value="2"/>
</dbReference>
<dbReference type="PROSITE" id="PS51257">
    <property type="entry name" value="PROKAR_LIPOPROTEIN"/>
    <property type="match status" value="1"/>
</dbReference>
<evidence type="ECO:0000259" key="6">
    <source>
        <dbReference type="SMART" id="SM00062"/>
    </source>
</evidence>
<dbReference type="SMART" id="SM00062">
    <property type="entry name" value="PBPb"/>
    <property type="match status" value="1"/>
</dbReference>
<sequence>MAEHTRRLSAIALVASSLAALAACGQPGQTLDAATPSSPAVTLVDAGTLLTCTHLPYEPFQSLDGDTGDIVGFDVDLGDLVADRLGLEQRVVDVPFDRITSGAALEDGTCDIAFAGMTITEERAEVLDFGVPYFNANQALLADWDSTIAGLDDLHGGGRLGVQENTTGADYAGRYATEHDAAPTIHTYRDLPALTQALRAGEIDAALADNGPLYHFARSHRNTSVKVEIDTGEQYGFAVRRGNTELLTVANEVLAGIRQDGRYEELHRKWFGVTPNQW</sequence>
<feature type="domain" description="Solute-binding protein family 3/N-terminal" evidence="6">
    <location>
        <begin position="48"/>
        <end position="274"/>
    </location>
</feature>
<dbReference type="PROSITE" id="PS01039">
    <property type="entry name" value="SBP_BACTERIAL_3"/>
    <property type="match status" value="1"/>
</dbReference>
<comment type="caution">
    <text evidence="8">The sequence shown here is derived from an EMBL/GenBank/DDBJ whole genome shotgun (WGS) entry which is preliminary data.</text>
</comment>
<dbReference type="PANTHER" id="PTHR35936:SF17">
    <property type="entry name" value="ARGININE-BINDING EXTRACELLULAR PROTEIN ARTP"/>
    <property type="match status" value="1"/>
</dbReference>
<evidence type="ECO:0000313" key="8">
    <source>
        <dbReference type="EMBL" id="MCP2333039.1"/>
    </source>
</evidence>
<reference evidence="8 9" key="1">
    <citation type="submission" date="2022-06" db="EMBL/GenBank/DDBJ databases">
        <title>Genomic Encyclopedia of Type Strains, Phase I: the one thousand microbial genomes (KMG-I) project.</title>
        <authorList>
            <person name="Kyrpides N."/>
        </authorList>
    </citation>
    <scope>NUCLEOTIDE SEQUENCE [LARGE SCALE GENOMIC DNA]</scope>
    <source>
        <strain evidence="8 9">DSM 43889</strain>
    </source>
</reference>
<proteinExistence type="inferred from homology"/>
<dbReference type="PANTHER" id="PTHR35936">
    <property type="entry name" value="MEMBRANE-BOUND LYTIC MUREIN TRANSGLYCOSYLASE F"/>
    <property type="match status" value="1"/>
</dbReference>
<evidence type="ECO:0000256" key="3">
    <source>
        <dbReference type="ARBA" id="ARBA00022729"/>
    </source>
</evidence>
<comment type="subcellular location">
    <subcellularLocation>
        <location evidence="1">Cell envelope</location>
    </subcellularLocation>
</comment>
<dbReference type="InterPro" id="IPR001638">
    <property type="entry name" value="Solute-binding_3/MltF_N"/>
</dbReference>
<dbReference type="Proteomes" id="UP000791080">
    <property type="component" value="Unassembled WGS sequence"/>
</dbReference>
<evidence type="ECO:0000256" key="1">
    <source>
        <dbReference type="ARBA" id="ARBA00004196"/>
    </source>
</evidence>
<accession>A0ABT1JKK4</accession>
<comment type="similarity">
    <text evidence="2 4">Belongs to the bacterial solute-binding protein 3 family.</text>
</comment>
<name>A0ABT1JKK4_ACTCY</name>
<dbReference type="RefSeq" id="WP_026417901.1">
    <property type="nucleotide sequence ID" value="NZ_AUBJ02000001.1"/>
</dbReference>
<feature type="signal peptide" evidence="5">
    <location>
        <begin position="1"/>
        <end position="22"/>
    </location>
</feature>
<organism evidence="8 9">
    <name type="scientific">Actinoalloteichus caeruleus DSM 43889</name>
    <dbReference type="NCBI Taxonomy" id="1120930"/>
    <lineage>
        <taxon>Bacteria</taxon>
        <taxon>Bacillati</taxon>
        <taxon>Actinomycetota</taxon>
        <taxon>Actinomycetes</taxon>
        <taxon>Pseudonocardiales</taxon>
        <taxon>Pseudonocardiaceae</taxon>
        <taxon>Actinoalloteichus</taxon>
        <taxon>Actinoalloteichus cyanogriseus</taxon>
    </lineage>
</organism>
<dbReference type="Pfam" id="PF00497">
    <property type="entry name" value="SBP_bac_3"/>
    <property type="match status" value="1"/>
</dbReference>
<evidence type="ECO:0000256" key="2">
    <source>
        <dbReference type="ARBA" id="ARBA00010333"/>
    </source>
</evidence>
<dbReference type="SUPFAM" id="SSF53850">
    <property type="entry name" value="Periplasmic binding protein-like II"/>
    <property type="match status" value="1"/>
</dbReference>
<gene>
    <name evidence="8" type="ORF">G443_003309</name>
</gene>
<evidence type="ECO:0000259" key="7">
    <source>
        <dbReference type="SMART" id="SM00079"/>
    </source>
</evidence>
<feature type="domain" description="Ionotropic glutamate receptor C-terminal" evidence="7">
    <location>
        <begin position="49"/>
        <end position="273"/>
    </location>
</feature>
<dbReference type="SMART" id="SM00079">
    <property type="entry name" value="PBPe"/>
    <property type="match status" value="1"/>
</dbReference>
<evidence type="ECO:0000313" key="9">
    <source>
        <dbReference type="Proteomes" id="UP000791080"/>
    </source>
</evidence>
<evidence type="ECO:0000256" key="4">
    <source>
        <dbReference type="RuleBase" id="RU003744"/>
    </source>
</evidence>